<evidence type="ECO:0000256" key="3">
    <source>
        <dbReference type="ARBA" id="ARBA00022576"/>
    </source>
</evidence>
<protein>
    <recommendedName>
        <fullName evidence="2">glutamine--fructose-6-phosphate transaminase (isomerizing)</fullName>
        <ecNumber evidence="2">2.6.1.16</ecNumber>
    </recommendedName>
</protein>
<feature type="domain" description="Glutamine amidotransferase type-2" evidence="8">
    <location>
        <begin position="1"/>
        <end position="290"/>
    </location>
</feature>
<keyword evidence="12" id="KW-1185">Reference proteome</keyword>
<dbReference type="PANTHER" id="PTHR10937:SF0">
    <property type="entry name" value="GLUTAMINE--FRUCTOSE-6-PHOSPHATE TRANSAMINASE (ISOMERIZING)"/>
    <property type="match status" value="1"/>
</dbReference>
<keyword evidence="13" id="KW-1267">Proteomics identification</keyword>
<evidence type="ECO:0000256" key="6">
    <source>
        <dbReference type="ARBA" id="ARBA00022962"/>
    </source>
</evidence>
<keyword evidence="5" id="KW-0677">Repeat</keyword>
<evidence type="ECO:0000313" key="10">
    <source>
        <dbReference type="EMBL" id="EEC13514.1"/>
    </source>
</evidence>
<dbReference type="InterPro" id="IPR046348">
    <property type="entry name" value="SIS_dom_sf"/>
</dbReference>
<dbReference type="Proteomes" id="UP000001555">
    <property type="component" value="Unassembled WGS sequence"/>
</dbReference>
<proteinExistence type="evidence at protein level"/>
<dbReference type="FunCoup" id="B7Q3U2">
    <property type="interactions" value="669"/>
</dbReference>
<organism>
    <name type="scientific">Ixodes scapularis</name>
    <name type="common">Black-legged tick</name>
    <name type="synonym">Deer tick</name>
    <dbReference type="NCBI Taxonomy" id="6945"/>
    <lineage>
        <taxon>Eukaryota</taxon>
        <taxon>Metazoa</taxon>
        <taxon>Ecdysozoa</taxon>
        <taxon>Arthropoda</taxon>
        <taxon>Chelicerata</taxon>
        <taxon>Arachnida</taxon>
        <taxon>Acari</taxon>
        <taxon>Parasitiformes</taxon>
        <taxon>Ixodida</taxon>
        <taxon>Ixodoidea</taxon>
        <taxon>Ixodidae</taxon>
        <taxon>Ixodinae</taxon>
        <taxon>Ixodes</taxon>
    </lineage>
</organism>
<dbReference type="Pfam" id="PF13522">
    <property type="entry name" value="GATase_6"/>
    <property type="match status" value="1"/>
</dbReference>
<evidence type="ECO:0000259" key="9">
    <source>
        <dbReference type="PROSITE" id="PS51464"/>
    </source>
</evidence>
<sequence length="635" mass="71827">IFAYLNYLEPKTRREILEFLIKGLQRLEYRGYDSAGVAFDEDSTGDQISIIRKIGKVKVLEDSIWKREDLNMDEEHQSHIGIAHTRWATHGAPSDLNSHPQRSDTGNEFVVVHNGIITNYKDIKQFLMQKGFQFESDTDTEVIAKFIKHLHDTHPELSFRELVEQVIQQLEGAFALVFKSKKFPNQCVATRRGSPLLVGLKTKTYLSTEFIPILYSKEKDDSQSDHRPRESHPPTTAGGLQRTASTTEFGPPGDDKEIEYFFASDASAIIEHTNRVIFLEDDDVAAVSEGHLTIHRLKRTLDENVNREIITLKMEIQQIMKGNFSSFMQKEIFEQPESVINTMRGRLNFEKESVILGGIKDYIAEIKRCRRLLLIGCGTSYHSAIATRQILEELTELPVMVELASDFLDRNTPIFRDDVCFFISQSGETADTLIALRYCKQRGALIVGVTNTVGSSICRESHCGVHINAGPEIGVASTKAYTSQFISLVMFSLMMCEDRISMRPRRSEIIQGLHRLPDQIKEVLKLDDEVKQLAQHLYQQKSLLVMGRGYNHATCLEGALKIKELTYMHSEGILAGELKHGPLALVDKAMPVMMVLTRDPVFPKCMNALQQVGTLCMCEINVDCPRNLAKSVTVE</sequence>
<dbReference type="PaxDb" id="6945-B7Q3U2"/>
<feature type="domain" description="SIS" evidence="9">
    <location>
        <begin position="533"/>
        <end position="635"/>
    </location>
</feature>
<dbReference type="GO" id="GO:0097367">
    <property type="term" value="F:carbohydrate derivative binding"/>
    <property type="evidence" value="ECO:0007669"/>
    <property type="project" value="InterPro"/>
</dbReference>
<evidence type="ECO:0000256" key="7">
    <source>
        <dbReference type="SAM" id="MobiDB-lite"/>
    </source>
</evidence>
<dbReference type="InterPro" id="IPR017932">
    <property type="entry name" value="GATase_2_dom"/>
</dbReference>
<dbReference type="InterPro" id="IPR001347">
    <property type="entry name" value="SIS_dom"/>
</dbReference>
<evidence type="ECO:0000313" key="11">
    <source>
        <dbReference type="EnsemblMetazoa" id="ISCW009866-PA"/>
    </source>
</evidence>
<dbReference type="SUPFAM" id="SSF53697">
    <property type="entry name" value="SIS domain"/>
    <property type="match status" value="1"/>
</dbReference>
<comment type="catalytic activity">
    <reaction evidence="1">
        <text>D-fructose 6-phosphate + L-glutamine = D-glucosamine 6-phosphate + L-glutamate</text>
        <dbReference type="Rhea" id="RHEA:13237"/>
        <dbReference type="ChEBI" id="CHEBI:29985"/>
        <dbReference type="ChEBI" id="CHEBI:58359"/>
        <dbReference type="ChEBI" id="CHEBI:58725"/>
        <dbReference type="ChEBI" id="CHEBI:61527"/>
        <dbReference type="EC" id="2.6.1.16"/>
    </reaction>
</comment>
<feature type="compositionally biased region" description="Basic and acidic residues" evidence="7">
    <location>
        <begin position="219"/>
        <end position="232"/>
    </location>
</feature>
<evidence type="ECO:0000256" key="5">
    <source>
        <dbReference type="ARBA" id="ARBA00022737"/>
    </source>
</evidence>
<dbReference type="VEuPathDB" id="VectorBase:ISCP_001542"/>
<dbReference type="GO" id="GO:0006047">
    <property type="term" value="P:UDP-N-acetylglucosamine metabolic process"/>
    <property type="evidence" value="ECO:0000318"/>
    <property type="project" value="GO_Central"/>
</dbReference>
<reference evidence="10 12" key="1">
    <citation type="submission" date="2008-03" db="EMBL/GenBank/DDBJ databases">
        <title>Annotation of Ixodes scapularis.</title>
        <authorList>
            <consortium name="Ixodes scapularis Genome Project Consortium"/>
            <person name="Caler E."/>
            <person name="Hannick L.I."/>
            <person name="Bidwell S."/>
            <person name="Joardar V."/>
            <person name="Thiagarajan M."/>
            <person name="Amedeo P."/>
            <person name="Galinsky K.J."/>
            <person name="Schobel S."/>
            <person name="Inman J."/>
            <person name="Hostetler J."/>
            <person name="Miller J."/>
            <person name="Hammond M."/>
            <person name="Megy K."/>
            <person name="Lawson D."/>
            <person name="Kodira C."/>
            <person name="Sutton G."/>
            <person name="Meyer J."/>
            <person name="Hill C.A."/>
            <person name="Birren B."/>
            <person name="Nene V."/>
            <person name="Collins F."/>
            <person name="Alarcon-Chaidez F."/>
            <person name="Wikel S."/>
            <person name="Strausberg R."/>
        </authorList>
    </citation>
    <scope>NUCLEOTIDE SEQUENCE [LARGE SCALE GENOMIC DNA]</scope>
    <source>
        <strain evidence="12">Wikel</strain>
        <strain evidence="10">Wikel colony</strain>
    </source>
</reference>
<dbReference type="InterPro" id="IPR035466">
    <property type="entry name" value="GlmS/AgaS_SIS"/>
</dbReference>
<keyword evidence="3 10" id="KW-0032">Aminotransferase</keyword>
<dbReference type="PANTHER" id="PTHR10937">
    <property type="entry name" value="GLUCOSAMINE--FRUCTOSE-6-PHOSPHATE AMINOTRANSFERASE, ISOMERIZING"/>
    <property type="match status" value="1"/>
</dbReference>
<name>B7Q3U2_IXOSC</name>
<dbReference type="EMBL" id="ABJB010932794">
    <property type="status" value="NOT_ANNOTATED_CDS"/>
    <property type="molecule type" value="Genomic_DNA"/>
</dbReference>
<gene>
    <name evidence="10" type="ORF">IscW_ISCW009866</name>
</gene>
<accession>B7Q3U2</accession>
<dbReference type="EMBL" id="ABJB011109127">
    <property type="status" value="NOT_ANNOTATED_CDS"/>
    <property type="molecule type" value="Genomic_DNA"/>
</dbReference>
<dbReference type="EMBL" id="ABJB010368800">
    <property type="status" value="NOT_ANNOTATED_CDS"/>
    <property type="molecule type" value="Genomic_DNA"/>
</dbReference>
<dbReference type="FunFam" id="3.40.50.10490:FF:000001">
    <property type="entry name" value="Glutamine--fructose-6-phosphate aminotransferase [isomerizing]"/>
    <property type="match status" value="1"/>
</dbReference>
<feature type="region of interest" description="Disordered" evidence="7">
    <location>
        <begin position="219"/>
        <end position="252"/>
    </location>
</feature>
<dbReference type="CDD" id="cd05008">
    <property type="entry name" value="SIS_GlmS_GlmD_1"/>
    <property type="match status" value="1"/>
</dbReference>
<dbReference type="Gene3D" id="3.60.20.10">
    <property type="entry name" value="Glutamine Phosphoribosylpyrophosphate, subunit 1, domain 1"/>
    <property type="match status" value="1"/>
</dbReference>
<dbReference type="GO" id="GO:0006487">
    <property type="term" value="P:protein N-linked glycosylation"/>
    <property type="evidence" value="ECO:0000318"/>
    <property type="project" value="GO_Central"/>
</dbReference>
<dbReference type="GO" id="GO:0016757">
    <property type="term" value="F:glycosyltransferase activity"/>
    <property type="evidence" value="ECO:0007669"/>
    <property type="project" value="UniProtKB-KW"/>
</dbReference>
<dbReference type="VEuPathDB" id="VectorBase:ISCI009866"/>
<feature type="non-terminal residue" evidence="10">
    <location>
        <position position="1"/>
    </location>
</feature>
<dbReference type="PROSITE" id="PS51464">
    <property type="entry name" value="SIS"/>
    <property type="match status" value="2"/>
</dbReference>
<dbReference type="EMBL" id="DS851842">
    <property type="protein sequence ID" value="EEC13514.1"/>
    <property type="molecule type" value="Genomic_DNA"/>
</dbReference>
<evidence type="ECO:0000313" key="12">
    <source>
        <dbReference type="Proteomes" id="UP000001555"/>
    </source>
</evidence>
<evidence type="ECO:0000256" key="2">
    <source>
        <dbReference type="ARBA" id="ARBA00012916"/>
    </source>
</evidence>
<dbReference type="VEuPathDB" id="VectorBase:ISCW009866"/>
<dbReference type="EC" id="2.6.1.16" evidence="2"/>
<dbReference type="InterPro" id="IPR047084">
    <property type="entry name" value="GFAT_N"/>
</dbReference>
<evidence type="ECO:0007829" key="13">
    <source>
        <dbReference type="PeptideAtlas" id="B7Q3U2"/>
    </source>
</evidence>
<dbReference type="CDD" id="cd05009">
    <property type="entry name" value="SIS_GlmS_GlmD_2"/>
    <property type="match status" value="1"/>
</dbReference>
<dbReference type="SUPFAM" id="SSF56235">
    <property type="entry name" value="N-terminal nucleophile aminohydrolases (Ntn hydrolases)"/>
    <property type="match status" value="1"/>
</dbReference>
<evidence type="ECO:0000256" key="1">
    <source>
        <dbReference type="ARBA" id="ARBA00001031"/>
    </source>
</evidence>
<dbReference type="PROSITE" id="PS51278">
    <property type="entry name" value="GATASE_TYPE_2"/>
    <property type="match status" value="1"/>
</dbReference>
<dbReference type="STRING" id="6945.B7Q3U2"/>
<keyword evidence="6" id="KW-0315">Glutamine amidotransferase</keyword>
<reference evidence="11" key="2">
    <citation type="submission" date="2020-05" db="UniProtKB">
        <authorList>
            <consortium name="EnsemblMetazoa"/>
        </authorList>
    </citation>
    <scope>IDENTIFICATION</scope>
    <source>
        <strain evidence="11">wikel</strain>
    </source>
</reference>
<dbReference type="AlphaFoldDB" id="B7Q3U2"/>
<dbReference type="EnsemblMetazoa" id="ISCW009866-RA">
    <property type="protein sequence ID" value="ISCW009866-PA"/>
    <property type="gene ID" value="ISCW009866"/>
</dbReference>
<evidence type="ECO:0000256" key="4">
    <source>
        <dbReference type="ARBA" id="ARBA00022679"/>
    </source>
</evidence>
<dbReference type="InterPro" id="IPR035490">
    <property type="entry name" value="GlmS/FrlB_SIS"/>
</dbReference>
<dbReference type="InterPro" id="IPR029055">
    <property type="entry name" value="Ntn_hydrolases_N"/>
</dbReference>
<evidence type="ECO:0000259" key="8">
    <source>
        <dbReference type="PROSITE" id="PS51278"/>
    </source>
</evidence>
<dbReference type="OrthoDB" id="15235at2759"/>
<dbReference type="GO" id="GO:0004360">
    <property type="term" value="F:glutamine-fructose-6-phosphate transaminase (isomerizing) activity"/>
    <property type="evidence" value="ECO:0000318"/>
    <property type="project" value="GO_Central"/>
</dbReference>
<keyword evidence="10" id="KW-0328">Glycosyltransferase</keyword>
<dbReference type="GO" id="GO:0006002">
    <property type="term" value="P:fructose 6-phosphate metabolic process"/>
    <property type="evidence" value="ECO:0000318"/>
    <property type="project" value="GO_Central"/>
</dbReference>
<dbReference type="HOGENOM" id="CLU_012520_5_0_1"/>
<dbReference type="Gene3D" id="3.40.50.10490">
    <property type="entry name" value="Glucose-6-phosphate isomerase like protein, domain 1"/>
    <property type="match status" value="2"/>
</dbReference>
<feature type="domain" description="SIS" evidence="9">
    <location>
        <begin position="362"/>
        <end position="501"/>
    </location>
</feature>
<dbReference type="CDD" id="cd00714">
    <property type="entry name" value="GFAT"/>
    <property type="match status" value="1"/>
</dbReference>
<dbReference type="Pfam" id="PF01380">
    <property type="entry name" value="SIS"/>
    <property type="match status" value="2"/>
</dbReference>
<keyword evidence="4 10" id="KW-0808">Transferase</keyword>